<feature type="transmembrane region" description="Helical" evidence="1">
    <location>
        <begin position="203"/>
        <end position="224"/>
    </location>
</feature>
<feature type="transmembrane region" description="Helical" evidence="1">
    <location>
        <begin position="311"/>
        <end position="330"/>
    </location>
</feature>
<keyword evidence="1" id="KW-1133">Transmembrane helix</keyword>
<feature type="transmembrane region" description="Helical" evidence="1">
    <location>
        <begin position="9"/>
        <end position="30"/>
    </location>
</feature>
<evidence type="ECO:0008006" key="4">
    <source>
        <dbReference type="Google" id="ProtNLM"/>
    </source>
</evidence>
<feature type="transmembrane region" description="Helical" evidence="1">
    <location>
        <begin position="162"/>
        <end position="183"/>
    </location>
</feature>
<evidence type="ECO:0000313" key="2">
    <source>
        <dbReference type="EMBL" id="WDE95718.1"/>
    </source>
</evidence>
<gene>
    <name evidence="2" type="ORF">PQO03_08315</name>
</gene>
<dbReference type="Proteomes" id="UP001214250">
    <property type="component" value="Chromosome 1"/>
</dbReference>
<keyword evidence="3" id="KW-1185">Reference proteome</keyword>
<proteinExistence type="predicted"/>
<feature type="transmembrane region" description="Helical" evidence="1">
    <location>
        <begin position="267"/>
        <end position="284"/>
    </location>
</feature>
<protein>
    <recommendedName>
        <fullName evidence="4">HTTM domain-containing protein</fullName>
    </recommendedName>
</protein>
<evidence type="ECO:0000256" key="1">
    <source>
        <dbReference type="SAM" id="Phobius"/>
    </source>
</evidence>
<keyword evidence="1" id="KW-0472">Membrane</keyword>
<reference evidence="2 3" key="1">
    <citation type="submission" date="2023-02" db="EMBL/GenBank/DDBJ databases">
        <title>Genome sequence of Lentisphaera profundi SAORIC-696.</title>
        <authorList>
            <person name="Kim e."/>
            <person name="Cho J.-C."/>
            <person name="Choi A."/>
            <person name="Kang I."/>
        </authorList>
    </citation>
    <scope>NUCLEOTIDE SEQUENCE [LARGE SCALE GENOMIC DNA]</scope>
    <source>
        <strain evidence="2 3">SAORIC-696</strain>
    </source>
</reference>
<dbReference type="RefSeq" id="WP_274149446.1">
    <property type="nucleotide sequence ID" value="NZ_CP117811.1"/>
</dbReference>
<sequence length="469" mass="53624">MNKDDNKLILLLKLGMATYLFSRGMLYLTFDSPLRALLWSETIVSPFVHFLGMTWQDYANVSDYLARILEKSVGLYFIFVAGLCLWVKNGAVSLWQKRVFHVLAYFTALHILLKYLSHGHEIPILLEYVLQGFSPFIFLAFMQKNPGEGQDKKLHLSSYKIMATRTLISACFIGHGLYAAGWPYQSVKFVRMLTSTLFIDFDLAAAIVQGIGIIDIMLGVLVFIKAFEQVSLAHMAFWGFLTAFSRVVSQVLVPWDWSQWHLWTLETSVRLIHGILPLFLFFYLRNRYQEKEEKVSVSLWAWQTFKVSQVFFAKTAILILTFSLGVKVFYSPEPAIVNSNLAMNNSQGQGQGQLQKGASENSYCDEIFSEAGFQVRLKLAQDKSFEEGDLDFLKESKQEVLNQLKNKIIQDFHESSFANESFDNKKILGFAKNVQVIYGDLGRIEFKAKVPWREQGEMSGELSEHFGSL</sequence>
<accession>A0ABY7VNL5</accession>
<organism evidence="2 3">
    <name type="scientific">Lentisphaera profundi</name>
    <dbReference type="NCBI Taxonomy" id="1658616"/>
    <lineage>
        <taxon>Bacteria</taxon>
        <taxon>Pseudomonadati</taxon>
        <taxon>Lentisphaerota</taxon>
        <taxon>Lentisphaeria</taxon>
        <taxon>Lentisphaerales</taxon>
        <taxon>Lentisphaeraceae</taxon>
        <taxon>Lentisphaera</taxon>
    </lineage>
</organism>
<name>A0ABY7VNL5_9BACT</name>
<evidence type="ECO:0000313" key="3">
    <source>
        <dbReference type="Proteomes" id="UP001214250"/>
    </source>
</evidence>
<keyword evidence="1" id="KW-0812">Transmembrane</keyword>
<feature type="transmembrane region" description="Helical" evidence="1">
    <location>
        <begin position="236"/>
        <end position="255"/>
    </location>
</feature>
<dbReference type="EMBL" id="CP117811">
    <property type="protein sequence ID" value="WDE95718.1"/>
    <property type="molecule type" value="Genomic_DNA"/>
</dbReference>
<feature type="transmembrane region" description="Helical" evidence="1">
    <location>
        <begin position="68"/>
        <end position="87"/>
    </location>
</feature>